<feature type="transmembrane region" description="Helical" evidence="7">
    <location>
        <begin position="194"/>
        <end position="215"/>
    </location>
</feature>
<evidence type="ECO:0000313" key="9">
    <source>
        <dbReference type="Proteomes" id="UP000599074"/>
    </source>
</evidence>
<accession>A0A8J3WZH0</accession>
<keyword evidence="9" id="KW-1185">Reference proteome</keyword>
<feature type="transmembrane region" description="Helical" evidence="7">
    <location>
        <begin position="125"/>
        <end position="148"/>
    </location>
</feature>
<dbReference type="RefSeq" id="WP_168114722.1">
    <property type="nucleotide sequence ID" value="NZ_BOON01000010.1"/>
</dbReference>
<sequence length="350" mass="35734">MTSPLDLDARSSKPGDGAVVGKPAEAAGRSGPSRIVSALLRVGLLPVLLIAGVVVFASIEPRFLTPLNGTNIGRQLSFLLIITMAQMLVLVVAEIDMSVGSTIALTSVVSSTVMVKVGGDGFTPVLAGMLAGLALGLVIGLVNGVVVAKFRVPSFIVTIGSGAVAFGLALIISSGSPVTGLPRAFTTALGNSSIGTVPLSLVIALAVFGVLYLLLNWTTLGRYFYAVGGGENAARLVGVPVFRSKVLAFVLCSTLTSLAGILLTARVSSGEPNLGGQYVILSIAAAVLGGTSFFGGEGRLSMVAIGALFLVVLSNGMNLIRVSSYTQQVVLGVLLVAAVVIDRLRRRATR</sequence>
<reference evidence="8" key="1">
    <citation type="submission" date="2021-01" db="EMBL/GenBank/DDBJ databases">
        <title>Whole genome shotgun sequence of Planosporangium mesophilum NBRC 109066.</title>
        <authorList>
            <person name="Komaki H."/>
            <person name="Tamura T."/>
        </authorList>
    </citation>
    <scope>NUCLEOTIDE SEQUENCE</scope>
    <source>
        <strain evidence="8">NBRC 109066</strain>
    </source>
</reference>
<comment type="subcellular location">
    <subcellularLocation>
        <location evidence="1">Cell membrane</location>
        <topology evidence="1">Multi-pass membrane protein</topology>
    </subcellularLocation>
</comment>
<feature type="transmembrane region" description="Helical" evidence="7">
    <location>
        <begin position="302"/>
        <end position="320"/>
    </location>
</feature>
<feature type="transmembrane region" description="Helical" evidence="7">
    <location>
        <begin position="71"/>
        <end position="92"/>
    </location>
</feature>
<feature type="transmembrane region" description="Helical" evidence="7">
    <location>
        <begin position="38"/>
        <end position="59"/>
    </location>
</feature>
<dbReference type="GO" id="GO:0022857">
    <property type="term" value="F:transmembrane transporter activity"/>
    <property type="evidence" value="ECO:0007669"/>
    <property type="project" value="InterPro"/>
</dbReference>
<gene>
    <name evidence="8" type="ORF">Pme01_12330</name>
</gene>
<evidence type="ECO:0000256" key="5">
    <source>
        <dbReference type="ARBA" id="ARBA00023136"/>
    </source>
</evidence>
<proteinExistence type="predicted"/>
<feature type="transmembrane region" description="Helical" evidence="7">
    <location>
        <begin position="155"/>
        <end position="174"/>
    </location>
</feature>
<keyword evidence="4 7" id="KW-1133">Transmembrane helix</keyword>
<comment type="caution">
    <text evidence="8">The sequence shown here is derived from an EMBL/GenBank/DDBJ whole genome shotgun (WGS) entry which is preliminary data.</text>
</comment>
<feature type="region of interest" description="Disordered" evidence="6">
    <location>
        <begin position="1"/>
        <end position="30"/>
    </location>
</feature>
<keyword evidence="5 7" id="KW-0472">Membrane</keyword>
<evidence type="ECO:0000256" key="4">
    <source>
        <dbReference type="ARBA" id="ARBA00022989"/>
    </source>
</evidence>
<evidence type="ECO:0000313" key="8">
    <source>
        <dbReference type="EMBL" id="GII21636.1"/>
    </source>
</evidence>
<evidence type="ECO:0000256" key="6">
    <source>
        <dbReference type="SAM" id="MobiDB-lite"/>
    </source>
</evidence>
<dbReference type="Pfam" id="PF02653">
    <property type="entry name" value="BPD_transp_2"/>
    <property type="match status" value="1"/>
</dbReference>
<evidence type="ECO:0000256" key="2">
    <source>
        <dbReference type="ARBA" id="ARBA00022475"/>
    </source>
</evidence>
<dbReference type="AlphaFoldDB" id="A0A8J3WZH0"/>
<name>A0A8J3WZH0_9ACTN</name>
<keyword evidence="2" id="KW-1003">Cell membrane</keyword>
<keyword evidence="3 7" id="KW-0812">Transmembrane</keyword>
<organism evidence="8 9">
    <name type="scientific">Planosporangium mesophilum</name>
    <dbReference type="NCBI Taxonomy" id="689768"/>
    <lineage>
        <taxon>Bacteria</taxon>
        <taxon>Bacillati</taxon>
        <taxon>Actinomycetota</taxon>
        <taxon>Actinomycetes</taxon>
        <taxon>Micromonosporales</taxon>
        <taxon>Micromonosporaceae</taxon>
        <taxon>Planosporangium</taxon>
    </lineage>
</organism>
<evidence type="ECO:0000256" key="3">
    <source>
        <dbReference type="ARBA" id="ARBA00022692"/>
    </source>
</evidence>
<protein>
    <submittedName>
        <fullName evidence="8">ABC transporter permease</fullName>
    </submittedName>
</protein>
<feature type="transmembrane region" description="Helical" evidence="7">
    <location>
        <begin position="246"/>
        <end position="265"/>
    </location>
</feature>
<dbReference type="InterPro" id="IPR001851">
    <property type="entry name" value="ABC_transp_permease"/>
</dbReference>
<feature type="transmembrane region" description="Helical" evidence="7">
    <location>
        <begin position="326"/>
        <end position="344"/>
    </location>
</feature>
<dbReference type="GO" id="GO:0005886">
    <property type="term" value="C:plasma membrane"/>
    <property type="evidence" value="ECO:0007669"/>
    <property type="project" value="UniProtKB-SubCell"/>
</dbReference>
<dbReference type="PANTHER" id="PTHR32196">
    <property type="entry name" value="ABC TRANSPORTER PERMEASE PROTEIN YPHD-RELATED-RELATED"/>
    <property type="match status" value="1"/>
</dbReference>
<dbReference type="Proteomes" id="UP000599074">
    <property type="component" value="Unassembled WGS sequence"/>
</dbReference>
<evidence type="ECO:0000256" key="1">
    <source>
        <dbReference type="ARBA" id="ARBA00004651"/>
    </source>
</evidence>
<dbReference type="EMBL" id="BOON01000010">
    <property type="protein sequence ID" value="GII21636.1"/>
    <property type="molecule type" value="Genomic_DNA"/>
</dbReference>
<feature type="transmembrane region" description="Helical" evidence="7">
    <location>
        <begin position="99"/>
        <end position="119"/>
    </location>
</feature>
<evidence type="ECO:0000256" key="7">
    <source>
        <dbReference type="SAM" id="Phobius"/>
    </source>
</evidence>
<feature type="transmembrane region" description="Helical" evidence="7">
    <location>
        <begin position="277"/>
        <end position="295"/>
    </location>
</feature>
<dbReference type="CDD" id="cd06579">
    <property type="entry name" value="TM_PBP1_transp_AraH_like"/>
    <property type="match status" value="1"/>
</dbReference>